<dbReference type="InterPro" id="IPR013842">
    <property type="entry name" value="LepA_CTD"/>
</dbReference>
<dbReference type="FunFam" id="3.30.70.240:FF:000007">
    <property type="entry name" value="Translation factor GUF1, mitochondrial"/>
    <property type="match status" value="1"/>
</dbReference>
<evidence type="ECO:0000256" key="5">
    <source>
        <dbReference type="ARBA" id="ARBA00022917"/>
    </source>
</evidence>
<dbReference type="NCBIfam" id="TIGR01393">
    <property type="entry name" value="lepA"/>
    <property type="match status" value="1"/>
</dbReference>
<comment type="function">
    <text evidence="9 12">Required for accurate and efficient protein synthesis under certain stress conditions. May act as a fidelity factor of the translation reaction, by catalyzing a one-codon backward translocation of tRNAs on improperly translocated ribosomes. Back-translocation proceeds from a post-translocation (POST) complex to a pre-translocation (PRE) complex, thus giving elongation factor G a second chance to translocate the tRNAs correctly. Binds to ribosomes in a GTP-dependent manner.</text>
</comment>
<dbReference type="CDD" id="cd01890">
    <property type="entry name" value="LepA"/>
    <property type="match status" value="1"/>
</dbReference>
<accession>A0AA42B6I4</accession>
<evidence type="ECO:0000256" key="6">
    <source>
        <dbReference type="ARBA" id="ARBA00023134"/>
    </source>
</evidence>
<evidence type="ECO:0000313" key="15">
    <source>
        <dbReference type="Proteomes" id="UP001165393"/>
    </source>
</evidence>
<dbReference type="Gene3D" id="3.30.70.240">
    <property type="match status" value="1"/>
</dbReference>
<dbReference type="Gene3D" id="3.30.70.2570">
    <property type="entry name" value="Elongation factor 4, C-terminal domain"/>
    <property type="match status" value="1"/>
</dbReference>
<dbReference type="PROSITE" id="PS00301">
    <property type="entry name" value="G_TR_1"/>
    <property type="match status" value="1"/>
</dbReference>
<comment type="similarity">
    <text evidence="1 12">Belongs to the TRAFAC class translation factor GTPase superfamily. Classic translation factor GTPase family. LepA subfamily.</text>
</comment>
<dbReference type="PRINTS" id="PR00315">
    <property type="entry name" value="ELONGATNFCT"/>
</dbReference>
<dbReference type="InterPro" id="IPR027417">
    <property type="entry name" value="P-loop_NTPase"/>
</dbReference>
<dbReference type="Gene3D" id="3.30.70.870">
    <property type="entry name" value="Elongation Factor G (Translational Gtpase), domain 3"/>
    <property type="match status" value="1"/>
</dbReference>
<keyword evidence="4 12" id="KW-0378">Hydrolase</keyword>
<feature type="binding site" evidence="12">
    <location>
        <begin position="16"/>
        <end position="21"/>
    </location>
    <ligand>
        <name>GTP</name>
        <dbReference type="ChEBI" id="CHEBI:37565"/>
    </ligand>
</feature>
<dbReference type="Pfam" id="PF03144">
    <property type="entry name" value="GTP_EFTU_D2"/>
    <property type="match status" value="1"/>
</dbReference>
<sequence>MNQSHIRNFSIIAHIDHGKSTLSDRLIQYCGGLSEREMAAQVLDSMDLERERGITIKAQSVTLNYTANDGEIYQLNFIDTPGHVDFSYEVSRSLAACEGALLVVDAGQGVEAQTLANCYTAMEMDLEVVPVLNKIDLPQADPERVAEEIEDIVGIDAIDAVRCSAKTGIGIEDVLERIVKEIPSPTGGEDDATQALIIDSWFDSYLGVVSLVRVKHGTLRKGDKIRVMSTGQDWGVDRIGIFTPKQTDTDGLSTGEVGWVVCGMKNILGAPVGDTLTLTRKPSETALPGFQRVKPQVYAGLFPISSDDYEGFRDALGKLSLNDSSLFYEPESSSALGFGFRCGFLGLLHMEIIQERLEREYNLELITTAPTVVYEVALNSGDIEMVDSPSKLPPLNNIAEIREPIADVNILVPQEHLGNVITLCVEKRGVQKNMAYHGKQVALTYEIPMAEVVLDFFDRLKSTSRGYASLDYNFKFFNAAPMVRVDILINSERVDALAIICHQDNAQSRGRLVVEKMKDLIPRQMFDIAIQAAIGGHIIARTTVKQMRKNVIAKCYGGDISRKKKLLAKQKEGKKRMKQVGNVEVPQEAFLAILKVDN</sequence>
<dbReference type="PROSITE" id="PS51722">
    <property type="entry name" value="G_TR_2"/>
    <property type="match status" value="1"/>
</dbReference>
<dbReference type="InterPro" id="IPR005225">
    <property type="entry name" value="Small_GTP-bd"/>
</dbReference>
<dbReference type="EMBL" id="JAMQGP010000001">
    <property type="protein sequence ID" value="MCM2678820.1"/>
    <property type="molecule type" value="Genomic_DNA"/>
</dbReference>
<keyword evidence="15" id="KW-1185">Reference proteome</keyword>
<evidence type="ECO:0000256" key="3">
    <source>
        <dbReference type="ARBA" id="ARBA00022741"/>
    </source>
</evidence>
<dbReference type="CDD" id="cd03709">
    <property type="entry name" value="lepA_C"/>
    <property type="match status" value="1"/>
</dbReference>
<dbReference type="CDD" id="cd16260">
    <property type="entry name" value="EF4_III"/>
    <property type="match status" value="1"/>
</dbReference>
<evidence type="ECO:0000256" key="10">
    <source>
        <dbReference type="ARBA" id="ARBA00061052"/>
    </source>
</evidence>
<evidence type="ECO:0000256" key="8">
    <source>
        <dbReference type="ARBA" id="ARBA00050293"/>
    </source>
</evidence>
<dbReference type="SUPFAM" id="SSF52540">
    <property type="entry name" value="P-loop containing nucleoside triphosphate hydrolases"/>
    <property type="match status" value="1"/>
</dbReference>
<dbReference type="PANTHER" id="PTHR43512:SF4">
    <property type="entry name" value="TRANSLATION FACTOR GUF1 HOMOLOG, CHLOROPLASTIC"/>
    <property type="match status" value="1"/>
</dbReference>
<dbReference type="InterPro" id="IPR000795">
    <property type="entry name" value="T_Tr_GTP-bd_dom"/>
</dbReference>
<dbReference type="FunFam" id="3.30.70.2570:FF:000001">
    <property type="entry name" value="Translation factor GUF1, mitochondrial"/>
    <property type="match status" value="1"/>
</dbReference>
<protein>
    <recommendedName>
        <fullName evidence="11 12">Elongation factor 4</fullName>
        <shortName evidence="12">EF-4</shortName>
        <ecNumber evidence="11 12">3.6.5.n1</ecNumber>
    </recommendedName>
    <alternativeName>
        <fullName evidence="12">Ribosomal back-translocase LepA</fullName>
    </alternativeName>
</protein>
<evidence type="ECO:0000256" key="4">
    <source>
        <dbReference type="ARBA" id="ARBA00022801"/>
    </source>
</evidence>
<dbReference type="InterPro" id="IPR035647">
    <property type="entry name" value="EFG_III/V"/>
</dbReference>
<dbReference type="AlphaFoldDB" id="A0AA42B6I4"/>
<dbReference type="InterPro" id="IPR004161">
    <property type="entry name" value="EFTu-like_2"/>
</dbReference>
<keyword evidence="3 12" id="KW-0547">Nucleotide-binding</keyword>
<evidence type="ECO:0000313" key="14">
    <source>
        <dbReference type="EMBL" id="MCM2678820.1"/>
    </source>
</evidence>
<feature type="binding site" evidence="12">
    <location>
        <begin position="133"/>
        <end position="136"/>
    </location>
    <ligand>
        <name>GTP</name>
        <dbReference type="ChEBI" id="CHEBI:37565"/>
    </ligand>
</feature>
<dbReference type="Proteomes" id="UP001165393">
    <property type="component" value="Unassembled WGS sequence"/>
</dbReference>
<dbReference type="InterPro" id="IPR035654">
    <property type="entry name" value="LepA_IV"/>
</dbReference>
<organism evidence="14 15">
    <name type="scientific">Echinimonas agarilytica</name>
    <dbReference type="NCBI Taxonomy" id="1215918"/>
    <lineage>
        <taxon>Bacteria</taxon>
        <taxon>Pseudomonadati</taxon>
        <taxon>Pseudomonadota</taxon>
        <taxon>Gammaproteobacteria</taxon>
        <taxon>Alteromonadales</taxon>
        <taxon>Echinimonadaceae</taxon>
        <taxon>Echinimonas</taxon>
    </lineage>
</organism>
<keyword evidence="2 12" id="KW-1003">Cell membrane</keyword>
<evidence type="ECO:0000256" key="9">
    <source>
        <dbReference type="ARBA" id="ARBA00057626"/>
    </source>
</evidence>
<dbReference type="InterPro" id="IPR006297">
    <property type="entry name" value="EF-4"/>
</dbReference>
<gene>
    <name evidence="12 14" type="primary">lepA</name>
    <name evidence="14" type="ORF">NAF29_03910</name>
</gene>
<dbReference type="CDD" id="cd03699">
    <property type="entry name" value="EF4_II"/>
    <property type="match status" value="1"/>
</dbReference>
<comment type="similarity">
    <text evidence="10">Belongs to the GTP-binding elongation factor family. LepA subfamily.</text>
</comment>
<dbReference type="SUPFAM" id="SSF54980">
    <property type="entry name" value="EF-G C-terminal domain-like"/>
    <property type="match status" value="2"/>
</dbReference>
<dbReference type="GO" id="GO:0003746">
    <property type="term" value="F:translation elongation factor activity"/>
    <property type="evidence" value="ECO:0007669"/>
    <property type="project" value="UniProtKB-UniRule"/>
</dbReference>
<comment type="subcellular location">
    <subcellularLocation>
        <location evidence="12">Cell membrane</location>
        <topology evidence="12">Peripheral membrane protein</topology>
        <orientation evidence="12">Cytoplasmic side</orientation>
    </subcellularLocation>
</comment>
<evidence type="ECO:0000256" key="2">
    <source>
        <dbReference type="ARBA" id="ARBA00022475"/>
    </source>
</evidence>
<reference evidence="14 15" key="1">
    <citation type="journal article" date="2013" name="Antonie Van Leeuwenhoek">
        <title>Echinimonas agarilytica gen. nov., sp. nov., a new gammaproteobacterium isolated from the sea urchin Strongylocentrotus intermedius.</title>
        <authorList>
            <person name="Nedashkovskaya O.I."/>
            <person name="Stenkova A.M."/>
            <person name="Zhukova N.V."/>
            <person name="Van Trappen S."/>
            <person name="Lee J.S."/>
            <person name="Kim S.B."/>
        </authorList>
    </citation>
    <scope>NUCLEOTIDE SEQUENCE [LARGE SCALE GENOMIC DNA]</scope>
    <source>
        <strain evidence="14 15">KMM 6351</strain>
    </source>
</reference>
<comment type="caution">
    <text evidence="14">The sequence shown here is derived from an EMBL/GenBank/DDBJ whole genome shotgun (WGS) entry which is preliminary data.</text>
</comment>
<dbReference type="GO" id="GO:0097216">
    <property type="term" value="F:guanosine tetraphosphate binding"/>
    <property type="evidence" value="ECO:0007669"/>
    <property type="project" value="UniProtKB-ARBA"/>
</dbReference>
<evidence type="ECO:0000259" key="13">
    <source>
        <dbReference type="PROSITE" id="PS51722"/>
    </source>
</evidence>
<dbReference type="FunFam" id="3.40.50.300:FF:000078">
    <property type="entry name" value="Elongation factor 4"/>
    <property type="match status" value="1"/>
</dbReference>
<dbReference type="InterPro" id="IPR038363">
    <property type="entry name" value="LepA_C_sf"/>
</dbReference>
<feature type="domain" description="Tr-type G" evidence="13">
    <location>
        <begin position="4"/>
        <end position="186"/>
    </location>
</feature>
<dbReference type="Pfam" id="PF06421">
    <property type="entry name" value="LepA_C"/>
    <property type="match status" value="1"/>
</dbReference>
<name>A0AA42B6I4_9GAMM</name>
<keyword evidence="7 12" id="KW-0472">Membrane</keyword>
<dbReference type="Pfam" id="PF00679">
    <property type="entry name" value="EFG_C"/>
    <property type="match status" value="1"/>
</dbReference>
<dbReference type="GO" id="GO:0043022">
    <property type="term" value="F:ribosome binding"/>
    <property type="evidence" value="ECO:0007669"/>
    <property type="project" value="UniProtKB-UniRule"/>
</dbReference>
<evidence type="ECO:0000256" key="7">
    <source>
        <dbReference type="ARBA" id="ARBA00023136"/>
    </source>
</evidence>
<keyword evidence="6 12" id="KW-0342">GTP-binding</keyword>
<evidence type="ECO:0000256" key="11">
    <source>
        <dbReference type="ARBA" id="ARBA00066744"/>
    </source>
</evidence>
<dbReference type="GO" id="GO:0005886">
    <property type="term" value="C:plasma membrane"/>
    <property type="evidence" value="ECO:0007669"/>
    <property type="project" value="UniProtKB-SubCell"/>
</dbReference>
<dbReference type="GO" id="GO:0005525">
    <property type="term" value="F:GTP binding"/>
    <property type="evidence" value="ECO:0007669"/>
    <property type="project" value="UniProtKB-UniRule"/>
</dbReference>
<dbReference type="PANTHER" id="PTHR43512">
    <property type="entry name" value="TRANSLATION FACTOR GUF1-RELATED"/>
    <property type="match status" value="1"/>
</dbReference>
<dbReference type="GO" id="GO:0003924">
    <property type="term" value="F:GTPase activity"/>
    <property type="evidence" value="ECO:0007669"/>
    <property type="project" value="UniProtKB-UniRule"/>
</dbReference>
<keyword evidence="5 12" id="KW-0648">Protein biosynthesis</keyword>
<evidence type="ECO:0000256" key="12">
    <source>
        <dbReference type="HAMAP-Rule" id="MF_00071"/>
    </source>
</evidence>
<dbReference type="SMART" id="SM00838">
    <property type="entry name" value="EFG_C"/>
    <property type="match status" value="1"/>
</dbReference>
<dbReference type="EC" id="3.6.5.n1" evidence="11 12"/>
<dbReference type="RefSeq" id="WP_251260171.1">
    <property type="nucleotide sequence ID" value="NZ_JAMQGP010000001.1"/>
</dbReference>
<dbReference type="Gene3D" id="3.40.50.300">
    <property type="entry name" value="P-loop containing nucleotide triphosphate hydrolases"/>
    <property type="match status" value="1"/>
</dbReference>
<dbReference type="NCBIfam" id="TIGR00231">
    <property type="entry name" value="small_GTP"/>
    <property type="match status" value="1"/>
</dbReference>
<dbReference type="GO" id="GO:0045727">
    <property type="term" value="P:positive regulation of translation"/>
    <property type="evidence" value="ECO:0007669"/>
    <property type="project" value="UniProtKB-UniRule"/>
</dbReference>
<dbReference type="FunFam" id="3.30.70.870:FF:000004">
    <property type="entry name" value="Translation factor GUF1, mitochondrial"/>
    <property type="match status" value="1"/>
</dbReference>
<dbReference type="Pfam" id="PF00009">
    <property type="entry name" value="GTP_EFTU"/>
    <property type="match status" value="1"/>
</dbReference>
<proteinExistence type="inferred from homology"/>
<evidence type="ECO:0000256" key="1">
    <source>
        <dbReference type="ARBA" id="ARBA00005454"/>
    </source>
</evidence>
<comment type="catalytic activity">
    <reaction evidence="8 12">
        <text>GTP + H2O = GDP + phosphate + H(+)</text>
        <dbReference type="Rhea" id="RHEA:19669"/>
        <dbReference type="ChEBI" id="CHEBI:15377"/>
        <dbReference type="ChEBI" id="CHEBI:15378"/>
        <dbReference type="ChEBI" id="CHEBI:37565"/>
        <dbReference type="ChEBI" id="CHEBI:43474"/>
        <dbReference type="ChEBI" id="CHEBI:58189"/>
        <dbReference type="EC" id="3.6.5.n1"/>
    </reaction>
</comment>
<dbReference type="Gene3D" id="2.40.30.10">
    <property type="entry name" value="Translation factors"/>
    <property type="match status" value="1"/>
</dbReference>
<dbReference type="FunFam" id="2.40.30.10:FF:000015">
    <property type="entry name" value="Translation factor GUF1, mitochondrial"/>
    <property type="match status" value="1"/>
</dbReference>
<dbReference type="HAMAP" id="MF_00071">
    <property type="entry name" value="LepA"/>
    <property type="match status" value="1"/>
</dbReference>
<dbReference type="InterPro" id="IPR000640">
    <property type="entry name" value="EFG_V-like"/>
</dbReference>
<keyword evidence="14" id="KW-0251">Elongation factor</keyword>
<dbReference type="InterPro" id="IPR031157">
    <property type="entry name" value="G_TR_CS"/>
</dbReference>